<dbReference type="GO" id="GO:0030286">
    <property type="term" value="C:dynein complex"/>
    <property type="evidence" value="ECO:0007669"/>
    <property type="project" value="InterPro"/>
</dbReference>
<dbReference type="InterPro" id="IPR027417">
    <property type="entry name" value="P-loop_NTPase"/>
</dbReference>
<dbReference type="GO" id="GO:0045505">
    <property type="term" value="F:dynein intermediate chain binding"/>
    <property type="evidence" value="ECO:0007669"/>
    <property type="project" value="InterPro"/>
</dbReference>
<organism evidence="1 2">
    <name type="scientific">Dibothriocephalus latus</name>
    <name type="common">Fish tapeworm</name>
    <name type="synonym">Diphyllobothrium latum</name>
    <dbReference type="NCBI Taxonomy" id="60516"/>
    <lineage>
        <taxon>Eukaryota</taxon>
        <taxon>Metazoa</taxon>
        <taxon>Spiralia</taxon>
        <taxon>Lophotrochozoa</taxon>
        <taxon>Platyhelminthes</taxon>
        <taxon>Cestoda</taxon>
        <taxon>Eucestoda</taxon>
        <taxon>Diphyllobothriidea</taxon>
        <taxon>Diphyllobothriidae</taxon>
        <taxon>Dibothriocephalus</taxon>
    </lineage>
</organism>
<dbReference type="Proteomes" id="UP000281553">
    <property type="component" value="Unassembled WGS sequence"/>
</dbReference>
<dbReference type="GO" id="GO:0007018">
    <property type="term" value="P:microtubule-based movement"/>
    <property type="evidence" value="ECO:0007669"/>
    <property type="project" value="InterPro"/>
</dbReference>
<dbReference type="GO" id="GO:0051959">
    <property type="term" value="F:dynein light intermediate chain binding"/>
    <property type="evidence" value="ECO:0007669"/>
    <property type="project" value="InterPro"/>
</dbReference>
<gene>
    <name evidence="1" type="ORF">DILT_LOCUS11985</name>
</gene>
<dbReference type="EMBL" id="UYRU01064865">
    <property type="protein sequence ID" value="VDN16154.1"/>
    <property type="molecule type" value="Genomic_DNA"/>
</dbReference>
<evidence type="ECO:0000313" key="2">
    <source>
        <dbReference type="Proteomes" id="UP000281553"/>
    </source>
</evidence>
<dbReference type="AlphaFoldDB" id="A0A3P7LH70"/>
<accession>A0A3P7LH70</accession>
<dbReference type="InterPro" id="IPR026983">
    <property type="entry name" value="DHC"/>
</dbReference>
<dbReference type="Gene3D" id="3.40.50.300">
    <property type="entry name" value="P-loop containing nucleotide triphosphate hydrolases"/>
    <property type="match status" value="1"/>
</dbReference>
<evidence type="ECO:0008006" key="3">
    <source>
        <dbReference type="Google" id="ProtNLM"/>
    </source>
</evidence>
<reference evidence="1 2" key="1">
    <citation type="submission" date="2018-11" db="EMBL/GenBank/DDBJ databases">
        <authorList>
            <consortium name="Pathogen Informatics"/>
        </authorList>
    </citation>
    <scope>NUCLEOTIDE SEQUENCE [LARGE SCALE GENOMIC DNA]</scope>
</reference>
<dbReference type="Pfam" id="PF12775">
    <property type="entry name" value="AAA_7"/>
    <property type="match status" value="1"/>
</dbReference>
<dbReference type="PANTHER" id="PTHR22878">
    <property type="entry name" value="DYNEIN HEAVY CHAIN 6, AXONEMAL-LIKE-RELATED"/>
    <property type="match status" value="1"/>
</dbReference>
<keyword evidence="2" id="KW-1185">Reference proteome</keyword>
<proteinExistence type="predicted"/>
<name>A0A3P7LH70_DIBLA</name>
<protein>
    <recommendedName>
        <fullName evidence="3">Dynein heavy chain AAA 5 extension domain-containing protein</fullName>
    </recommendedName>
</protein>
<dbReference type="OrthoDB" id="5593012at2759"/>
<evidence type="ECO:0000313" key="1">
    <source>
        <dbReference type="EMBL" id="VDN16154.1"/>
    </source>
</evidence>
<sequence length="203" mass="23126">MGGEKPSSIKLTKSNSIPERLTVYDFFFEKKATGAWVEWGARLSMPDLPAEAKPADMIVPTVETMRMSFFLDLYLSHRIPFLEIYIPNTLNFSARTSANLTQDIIMSRLDRRRKGVFGPAPGKQCIVFVDDLNMPAKEVYGAQPPIELLRMWIDHGYWFDVKDNTKQNLIDVVSRVFSLARAFSILHEGLSWVVMLLGKTPCH</sequence>
<dbReference type="PANTHER" id="PTHR22878:SF71">
    <property type="entry name" value="DYNEIN, AXONEMAL, HEAVY CHAIN 3"/>
    <property type="match status" value="1"/>
</dbReference>